<name>A0A6B0GN36_9EURY</name>
<keyword evidence="2" id="KW-0520">NAD</keyword>
<dbReference type="Proteomes" id="UP000451471">
    <property type="component" value="Unassembled WGS sequence"/>
</dbReference>
<dbReference type="InterPro" id="IPR036291">
    <property type="entry name" value="NAD(P)-bd_dom_sf"/>
</dbReference>
<keyword evidence="1" id="KW-0560">Oxidoreductase</keyword>
<accession>A0A6B0GN36</accession>
<dbReference type="GO" id="GO:0050661">
    <property type="term" value="F:NADP binding"/>
    <property type="evidence" value="ECO:0007669"/>
    <property type="project" value="InterPro"/>
</dbReference>
<dbReference type="PANTHER" id="PTHR22981">
    <property type="entry name" value="3-HYDROXYISOBUTYRATE DEHYDROGENASE-RELATED"/>
    <property type="match status" value="1"/>
</dbReference>
<reference evidence="4 5" key="1">
    <citation type="submission" date="2019-12" db="EMBL/GenBank/DDBJ databases">
        <title>Halocatena pleomorpha gen. nov. sp. nov., an extremely halophilic archaeon of family Halobacteriaceae isolated from saltpan soil.</title>
        <authorList>
            <person name="Pal Y."/>
            <person name="Verma A."/>
            <person name="Krishnamurthi S."/>
            <person name="Kumar P."/>
        </authorList>
    </citation>
    <scope>NUCLEOTIDE SEQUENCE [LARGE SCALE GENOMIC DNA]</scope>
    <source>
        <strain evidence="4 5">JCM 16495</strain>
    </source>
</reference>
<dbReference type="InterPro" id="IPR008927">
    <property type="entry name" value="6-PGluconate_DH-like_C_sf"/>
</dbReference>
<dbReference type="InterPro" id="IPR006115">
    <property type="entry name" value="6PGDH_NADP-bd"/>
</dbReference>
<dbReference type="EMBL" id="WSZK01000034">
    <property type="protein sequence ID" value="MWG36336.1"/>
    <property type="molecule type" value="Genomic_DNA"/>
</dbReference>
<dbReference type="AlphaFoldDB" id="A0A6B0GN36"/>
<dbReference type="OrthoDB" id="23890at2157"/>
<dbReference type="InterPro" id="IPR013328">
    <property type="entry name" value="6PGD_dom2"/>
</dbReference>
<organism evidence="4 5">
    <name type="scientific">Halomarina oriensis</name>
    <dbReference type="NCBI Taxonomy" id="671145"/>
    <lineage>
        <taxon>Archaea</taxon>
        <taxon>Methanobacteriati</taxon>
        <taxon>Methanobacteriota</taxon>
        <taxon>Stenosarchaea group</taxon>
        <taxon>Halobacteria</taxon>
        <taxon>Halobacteriales</taxon>
        <taxon>Natronomonadaceae</taxon>
        <taxon>Halomarina</taxon>
    </lineage>
</organism>
<dbReference type="SUPFAM" id="SSF48179">
    <property type="entry name" value="6-phosphogluconate dehydrogenase C-terminal domain-like"/>
    <property type="match status" value="1"/>
</dbReference>
<dbReference type="SUPFAM" id="SSF51735">
    <property type="entry name" value="NAD(P)-binding Rossmann-fold domains"/>
    <property type="match status" value="1"/>
</dbReference>
<evidence type="ECO:0000259" key="3">
    <source>
        <dbReference type="Pfam" id="PF03446"/>
    </source>
</evidence>
<dbReference type="Pfam" id="PF03446">
    <property type="entry name" value="NAD_binding_2"/>
    <property type="match status" value="1"/>
</dbReference>
<dbReference type="PANTHER" id="PTHR22981:SF7">
    <property type="entry name" value="3-HYDROXYISOBUTYRATE DEHYDROGENASE, MITOCHONDRIAL"/>
    <property type="match status" value="1"/>
</dbReference>
<dbReference type="GO" id="GO:0016616">
    <property type="term" value="F:oxidoreductase activity, acting on the CH-OH group of donors, NAD or NADP as acceptor"/>
    <property type="evidence" value="ECO:0007669"/>
    <property type="project" value="TreeGrafter"/>
</dbReference>
<evidence type="ECO:0000313" key="4">
    <source>
        <dbReference type="EMBL" id="MWG36336.1"/>
    </source>
</evidence>
<proteinExistence type="predicted"/>
<dbReference type="RefSeq" id="WP_158205997.1">
    <property type="nucleotide sequence ID" value="NZ_WSZK01000034.1"/>
</dbReference>
<dbReference type="Gene3D" id="1.10.1040.10">
    <property type="entry name" value="N-(1-d-carboxylethyl)-l-norvaline Dehydrogenase, domain 2"/>
    <property type="match status" value="1"/>
</dbReference>
<protein>
    <recommendedName>
        <fullName evidence="3">6-phosphogluconate dehydrogenase NADP-binding domain-containing protein</fullName>
    </recommendedName>
</protein>
<keyword evidence="5" id="KW-1185">Reference proteome</keyword>
<evidence type="ECO:0000256" key="2">
    <source>
        <dbReference type="ARBA" id="ARBA00023027"/>
    </source>
</evidence>
<sequence>MTPATENGTYDAIDTVGLVGAGRVGQWFVTKLVRAGYDVVVSDVDAEAVADAVDRGARAAEHPADATARSNVVLLALPTREAVEAVMEGDDGVLDSLDAGQTVVDTGTTTPDVDVHYHGRCRDREVGYVDCGLTRHGPGPTDGDEPAYTLFVGGERETYQRLTPIFDALGHTHEFFGGVGNGHVVKLGVVLRASIRAAMAAEVCTFLSQNGVDPERVVDLLEWDVPSVYVDPPYSTNRGFERAVETDEGETEGRRVRVDESGARPRLRTSSWAKDTEYALDVARASNSYVPLLTAAHQTRLLAENYGAALADHDLAFGDEAWQPFHLRSFYRALCRPQEEWRRLGRWNREES</sequence>
<gene>
    <name evidence="4" type="ORF">GQS65_17915</name>
</gene>
<comment type="caution">
    <text evidence="4">The sequence shown here is derived from an EMBL/GenBank/DDBJ whole genome shotgun (WGS) entry which is preliminary data.</text>
</comment>
<evidence type="ECO:0000256" key="1">
    <source>
        <dbReference type="ARBA" id="ARBA00023002"/>
    </source>
</evidence>
<dbReference type="Gene3D" id="3.40.50.720">
    <property type="entry name" value="NAD(P)-binding Rossmann-like Domain"/>
    <property type="match status" value="1"/>
</dbReference>
<feature type="domain" description="6-phosphogluconate dehydrogenase NADP-binding" evidence="3">
    <location>
        <begin position="15"/>
        <end position="172"/>
    </location>
</feature>
<evidence type="ECO:0000313" key="5">
    <source>
        <dbReference type="Proteomes" id="UP000451471"/>
    </source>
</evidence>